<dbReference type="EMBL" id="JAULJE010000002">
    <property type="protein sequence ID" value="KAK1345901.1"/>
    <property type="molecule type" value="Genomic_DNA"/>
</dbReference>
<dbReference type="AlphaFoldDB" id="A0AA40LTS6"/>
<evidence type="ECO:0000313" key="4">
    <source>
        <dbReference type="Proteomes" id="UP001177744"/>
    </source>
</evidence>
<organism evidence="3 4">
    <name type="scientific">Cnephaeus nilssonii</name>
    <name type="common">Northern bat</name>
    <name type="synonym">Eptesicus nilssonii</name>
    <dbReference type="NCBI Taxonomy" id="3371016"/>
    <lineage>
        <taxon>Eukaryota</taxon>
        <taxon>Metazoa</taxon>
        <taxon>Chordata</taxon>
        <taxon>Craniata</taxon>
        <taxon>Vertebrata</taxon>
        <taxon>Euteleostomi</taxon>
        <taxon>Mammalia</taxon>
        <taxon>Eutheria</taxon>
        <taxon>Laurasiatheria</taxon>
        <taxon>Chiroptera</taxon>
        <taxon>Yangochiroptera</taxon>
        <taxon>Vespertilionidae</taxon>
        <taxon>Cnephaeus</taxon>
    </lineage>
</organism>
<gene>
    <name evidence="3" type="ORF">QTO34_008366</name>
</gene>
<feature type="non-terminal residue" evidence="3">
    <location>
        <position position="210"/>
    </location>
</feature>
<accession>A0AA40LTS6</accession>
<protein>
    <submittedName>
        <fullName evidence="3">Uncharacterized protein</fullName>
    </submittedName>
</protein>
<keyword evidence="1" id="KW-0689">Ribosomal protein</keyword>
<dbReference type="GO" id="GO:0015935">
    <property type="term" value="C:small ribosomal subunit"/>
    <property type="evidence" value="ECO:0007669"/>
    <property type="project" value="InterPro"/>
</dbReference>
<keyword evidence="2" id="KW-0687">Ribonucleoprotein</keyword>
<dbReference type="Proteomes" id="UP001177744">
    <property type="component" value="Unassembled WGS sequence"/>
</dbReference>
<comment type="caution">
    <text evidence="3">The sequence shown here is derived from an EMBL/GenBank/DDBJ whole genome shotgun (WGS) entry which is preliminary data.</text>
</comment>
<dbReference type="GO" id="GO:0006412">
    <property type="term" value="P:translation"/>
    <property type="evidence" value="ECO:0007669"/>
    <property type="project" value="InterPro"/>
</dbReference>
<dbReference type="GO" id="GO:0003735">
    <property type="term" value="F:structural constituent of ribosome"/>
    <property type="evidence" value="ECO:0007669"/>
    <property type="project" value="InterPro"/>
</dbReference>
<dbReference type="Gene3D" id="3.40.50.10490">
    <property type="entry name" value="Glucose-6-phosphate isomerase like protein, domain 1"/>
    <property type="match status" value="1"/>
</dbReference>
<dbReference type="InterPro" id="IPR023591">
    <property type="entry name" value="Ribosomal_uS2_flav_dom_sf"/>
</dbReference>
<reference evidence="3" key="1">
    <citation type="submission" date="2023-06" db="EMBL/GenBank/DDBJ databases">
        <title>Reference genome for the Northern bat (Eptesicus nilssonii), a most northern bat species.</title>
        <authorList>
            <person name="Laine V.N."/>
            <person name="Pulliainen A.T."/>
            <person name="Lilley T.M."/>
        </authorList>
    </citation>
    <scope>NUCLEOTIDE SEQUENCE</scope>
    <source>
        <strain evidence="3">BLF_Eptnil</strain>
        <tissue evidence="3">Kidney</tissue>
    </source>
</reference>
<evidence type="ECO:0000256" key="2">
    <source>
        <dbReference type="ARBA" id="ARBA00023274"/>
    </source>
</evidence>
<name>A0AA40LTS6_CNENI</name>
<dbReference type="SUPFAM" id="SSF52313">
    <property type="entry name" value="Ribosomal protein S2"/>
    <property type="match status" value="1"/>
</dbReference>
<dbReference type="InterPro" id="IPR005707">
    <property type="entry name" value="Ribosomal_uS2_euk/arc"/>
</dbReference>
<evidence type="ECO:0000313" key="3">
    <source>
        <dbReference type="EMBL" id="KAK1345901.1"/>
    </source>
</evidence>
<dbReference type="PANTHER" id="PTHR11489">
    <property type="entry name" value="40S RIBOSOMAL PROTEIN SA"/>
    <property type="match status" value="1"/>
</dbReference>
<evidence type="ECO:0000256" key="1">
    <source>
        <dbReference type="ARBA" id="ARBA00022980"/>
    </source>
</evidence>
<proteinExistence type="predicted"/>
<sequence>MLPLKAPLVSGQHRRAALKFAAATGATPTAASLTPGTFTNQIQAAYRSPDSWAEHQPLTEAANADLSTIAVELASTFNCKGAHSVARMWSKQGREVLSMCGPLSCEHLREVPPDLYFCSDPEEIVNTGKAAPEKAVMAPVPKCAAAARPGVAAWSEAQVPRGLPSGSHLEAGALRSPHCSAHWTELVLRCLQFNELKSCELFHTGVLLRT</sequence>
<keyword evidence="4" id="KW-1185">Reference proteome</keyword>